<comment type="caution">
    <text evidence="2">The sequence shown here is derived from an EMBL/GenBank/DDBJ whole genome shotgun (WGS) entry which is preliminary data.</text>
</comment>
<feature type="region of interest" description="Disordered" evidence="1">
    <location>
        <begin position="240"/>
        <end position="262"/>
    </location>
</feature>
<accession>A0AAV6JVN4</accession>
<evidence type="ECO:0000313" key="3">
    <source>
        <dbReference type="Proteomes" id="UP000823749"/>
    </source>
</evidence>
<name>A0AAV6JVN4_9ERIC</name>
<evidence type="ECO:0000313" key="2">
    <source>
        <dbReference type="EMBL" id="KAG5544153.1"/>
    </source>
</evidence>
<feature type="region of interest" description="Disordered" evidence="1">
    <location>
        <begin position="373"/>
        <end position="405"/>
    </location>
</feature>
<dbReference type="EMBL" id="JACTNZ010000006">
    <property type="protein sequence ID" value="KAG5544153.1"/>
    <property type="molecule type" value="Genomic_DNA"/>
</dbReference>
<evidence type="ECO:0000256" key="1">
    <source>
        <dbReference type="SAM" id="MobiDB-lite"/>
    </source>
</evidence>
<organism evidence="2 3">
    <name type="scientific">Rhododendron griersonianum</name>
    <dbReference type="NCBI Taxonomy" id="479676"/>
    <lineage>
        <taxon>Eukaryota</taxon>
        <taxon>Viridiplantae</taxon>
        <taxon>Streptophyta</taxon>
        <taxon>Embryophyta</taxon>
        <taxon>Tracheophyta</taxon>
        <taxon>Spermatophyta</taxon>
        <taxon>Magnoliopsida</taxon>
        <taxon>eudicotyledons</taxon>
        <taxon>Gunneridae</taxon>
        <taxon>Pentapetalae</taxon>
        <taxon>asterids</taxon>
        <taxon>Ericales</taxon>
        <taxon>Ericaceae</taxon>
        <taxon>Ericoideae</taxon>
        <taxon>Rhodoreae</taxon>
        <taxon>Rhododendron</taxon>
    </lineage>
</organism>
<sequence length="434" mass="49227">MEEPPYEAPLNFQEGQASGKDHDKEDMFKEMMISFREMAQTQRAMIKSIKNRLPHPESARNSPGNIGLNDHANSNTHQSPFEGRLGEDIGQGKMKSRLGKEKMYPEQVPQSWYEPVKPMKPVQEIPKEPFGINLGVPRNTRNTQNVNPLFEPTFGGWKDDTELDRGANYLVFKDLDRKGRDVPSSPFLSVQRREIPPLKKANIGQTSKPHEETKQEEFTLVKGVPDWFLKQVKPDLFQGYKNSTRSGNKTFKPPSSNSRNWVLISDPKSKKPQMVSLLSKTQKMKLQRKYLLFQSGESSTGEESGRGASPNPRFNRAQRDSEEEFRIQFREEETLKKVAFTMLEEDLDPPSPNSLASYQSGLLEAMLVEQGGIEGSSSPMEVSTQKVESKETVKEETVKPTKEVSSIQFGSQPEVQVNMVYPCSMNFFKNGQTV</sequence>
<feature type="compositionally biased region" description="Polar residues" evidence="1">
    <location>
        <begin position="240"/>
        <end position="260"/>
    </location>
</feature>
<protein>
    <submittedName>
        <fullName evidence="2">Uncharacterized protein</fullName>
    </submittedName>
</protein>
<feature type="region of interest" description="Disordered" evidence="1">
    <location>
        <begin position="294"/>
        <end position="321"/>
    </location>
</feature>
<keyword evidence="3" id="KW-1185">Reference proteome</keyword>
<reference evidence="2 3" key="1">
    <citation type="submission" date="2020-08" db="EMBL/GenBank/DDBJ databases">
        <title>Plant Genome Project.</title>
        <authorList>
            <person name="Zhang R.-G."/>
        </authorList>
    </citation>
    <scope>NUCLEOTIDE SEQUENCE [LARGE SCALE GENOMIC DNA]</scope>
    <source>
        <strain evidence="2">WSP0</strain>
        <tissue evidence="2">Leaf</tissue>
    </source>
</reference>
<dbReference type="Proteomes" id="UP000823749">
    <property type="component" value="Chromosome 6"/>
</dbReference>
<gene>
    <name evidence="2" type="ORF">RHGRI_016784</name>
</gene>
<feature type="compositionally biased region" description="Basic and acidic residues" evidence="1">
    <location>
        <begin position="387"/>
        <end position="402"/>
    </location>
</feature>
<dbReference type="AlphaFoldDB" id="A0AAV6JVN4"/>
<feature type="region of interest" description="Disordered" evidence="1">
    <location>
        <begin position="49"/>
        <end position="90"/>
    </location>
</feature>
<feature type="region of interest" description="Disordered" evidence="1">
    <location>
        <begin position="1"/>
        <end position="23"/>
    </location>
</feature>
<proteinExistence type="predicted"/>